<feature type="region of interest" description="Disordered" evidence="3">
    <location>
        <begin position="1"/>
        <end position="49"/>
    </location>
</feature>
<dbReference type="InterPro" id="IPR036770">
    <property type="entry name" value="Ankyrin_rpt-contain_sf"/>
</dbReference>
<evidence type="ECO:0000313" key="6">
    <source>
        <dbReference type="Proteomes" id="UP000474640"/>
    </source>
</evidence>
<feature type="repeat" description="ANK" evidence="2">
    <location>
        <begin position="1487"/>
        <end position="1519"/>
    </location>
</feature>
<accession>A0A7C8RFC4</accession>
<comment type="caution">
    <text evidence="5">The sequence shown here is derived from an EMBL/GenBank/DDBJ whole genome shotgun (WGS) entry which is preliminary data.</text>
</comment>
<feature type="region of interest" description="Disordered" evidence="3">
    <location>
        <begin position="571"/>
        <end position="595"/>
    </location>
</feature>
<proteinExistence type="predicted"/>
<dbReference type="InterPro" id="IPR043136">
    <property type="entry name" value="B30.2/SPRY_sf"/>
</dbReference>
<feature type="domain" description="Nephrocystin 3-like N-terminal" evidence="4">
    <location>
        <begin position="452"/>
        <end position="663"/>
    </location>
</feature>
<feature type="repeat" description="ANK" evidence="2">
    <location>
        <begin position="1330"/>
        <end position="1362"/>
    </location>
</feature>
<dbReference type="SUPFAM" id="SSF48403">
    <property type="entry name" value="Ankyrin repeat"/>
    <property type="match status" value="1"/>
</dbReference>
<reference evidence="5 6" key="1">
    <citation type="submission" date="2020-01" db="EMBL/GenBank/DDBJ databases">
        <authorList>
            <person name="Palmer J.M."/>
        </authorList>
    </citation>
    <scope>NUCLEOTIDE SEQUENCE [LARGE SCALE GENOMIC DNA]</scope>
    <source>
        <strain evidence="5 6">TWF970</strain>
    </source>
</reference>
<feature type="compositionally biased region" description="Acidic residues" evidence="3">
    <location>
        <begin position="868"/>
        <end position="881"/>
    </location>
</feature>
<keyword evidence="2" id="KW-0040">ANK repeat</keyword>
<dbReference type="PANTHER" id="PTHR10039:SF17">
    <property type="entry name" value="FUNGAL STAND N-TERMINAL GOODBYE DOMAIN-CONTAINING PROTEIN-RELATED"/>
    <property type="match status" value="1"/>
</dbReference>
<dbReference type="Gene3D" id="1.25.40.20">
    <property type="entry name" value="Ankyrin repeat-containing domain"/>
    <property type="match status" value="1"/>
</dbReference>
<dbReference type="Gene3D" id="2.60.120.920">
    <property type="match status" value="1"/>
</dbReference>
<feature type="compositionally biased region" description="Basic and acidic residues" evidence="3">
    <location>
        <begin position="576"/>
        <end position="595"/>
    </location>
</feature>
<dbReference type="SMART" id="SM00248">
    <property type="entry name" value="ANK"/>
    <property type="match status" value="8"/>
</dbReference>
<dbReference type="InterPro" id="IPR027417">
    <property type="entry name" value="P-loop_NTPase"/>
</dbReference>
<dbReference type="InterPro" id="IPR056884">
    <property type="entry name" value="NPHP3-like_N"/>
</dbReference>
<evidence type="ECO:0000313" key="5">
    <source>
        <dbReference type="EMBL" id="KAF3282224.1"/>
    </source>
</evidence>
<dbReference type="InterPro" id="IPR002110">
    <property type="entry name" value="Ankyrin_rpt"/>
</dbReference>
<dbReference type="PROSITE" id="PS50297">
    <property type="entry name" value="ANK_REP_REGION"/>
    <property type="match status" value="1"/>
</dbReference>
<dbReference type="Gene3D" id="3.40.50.300">
    <property type="entry name" value="P-loop containing nucleotide triphosphate hydrolases"/>
    <property type="match status" value="1"/>
</dbReference>
<dbReference type="CDD" id="cd12885">
    <property type="entry name" value="SPRY_RanBP_like"/>
    <property type="match status" value="1"/>
</dbReference>
<dbReference type="PROSITE" id="PS50088">
    <property type="entry name" value="ANK_REPEAT"/>
    <property type="match status" value="2"/>
</dbReference>
<keyword evidence="1" id="KW-0677">Repeat</keyword>
<evidence type="ECO:0000256" key="3">
    <source>
        <dbReference type="SAM" id="MobiDB-lite"/>
    </source>
</evidence>
<dbReference type="InterPro" id="IPR044736">
    <property type="entry name" value="Gid1/RanBPM/SPLA_SPRY"/>
</dbReference>
<dbReference type="Pfam" id="PF24883">
    <property type="entry name" value="NPHP3_N"/>
    <property type="match status" value="1"/>
</dbReference>
<feature type="region of interest" description="Disordered" evidence="3">
    <location>
        <begin position="868"/>
        <end position="924"/>
    </location>
</feature>
<evidence type="ECO:0000259" key="4">
    <source>
        <dbReference type="Pfam" id="PF24883"/>
    </source>
</evidence>
<organism evidence="5 6">
    <name type="scientific">Orbilia oligospora</name>
    <name type="common">Nematode-trapping fungus</name>
    <name type="synonym">Arthrobotrys oligospora</name>
    <dbReference type="NCBI Taxonomy" id="2813651"/>
    <lineage>
        <taxon>Eukaryota</taxon>
        <taxon>Fungi</taxon>
        <taxon>Dikarya</taxon>
        <taxon>Ascomycota</taxon>
        <taxon>Pezizomycotina</taxon>
        <taxon>Orbiliomycetes</taxon>
        <taxon>Orbiliales</taxon>
        <taxon>Orbiliaceae</taxon>
        <taxon>Orbilia</taxon>
    </lineage>
</organism>
<protein>
    <recommendedName>
        <fullName evidence="4">Nephrocystin 3-like N-terminal domain-containing protein</fullName>
    </recommendedName>
</protein>
<dbReference type="Proteomes" id="UP000474640">
    <property type="component" value="Unassembled WGS sequence"/>
</dbReference>
<name>A0A7C8RFC4_ORBOL</name>
<dbReference type="Pfam" id="PF12796">
    <property type="entry name" value="Ank_2"/>
    <property type="match status" value="1"/>
</dbReference>
<dbReference type="OrthoDB" id="10254686at2759"/>
<feature type="compositionally biased region" description="Basic and acidic residues" evidence="3">
    <location>
        <begin position="909"/>
        <end position="924"/>
    </location>
</feature>
<evidence type="ECO:0000256" key="1">
    <source>
        <dbReference type="ARBA" id="ARBA00022737"/>
    </source>
</evidence>
<sequence length="1810" mass="206187">MVAALPLQINTRGPPRAEGISGASSPYPESLTGPRTPRRPQTNSNFSKDSECWKHAKEIFQKQLLSKYDGTDKVYEIQARIHDFLQARDNLDGTLYQCQKLRRLAEKRYEGKIGGFIRVLQDVRDIGDPILSAAPDIVGVAWGTFSALIGIAIHDMDNCDNISDTCVTVITIILTCRLYENQLINMDDGGSENPAGEFDGDRQLQEQLLSAIKEALVASLEFFWHATKKFTAEAPTRRAEDKKKLKFAKIKIFFRNIFDAETKEKYDELITHYGAVKEKAGLAFQEKVMTFLRAIRRQDKEQISRLQDLISTNTDTMTEGLKRIENSMHAYMVQLITGVGVVSSTVASAKEGVDRLVDEKNVKAFRNYIEGYRKRLQPNETHQIQLDATLQSLRYGKDHLCSWLFDNEAYKSWEREPPNPVPMDQQDNTNMAVLETCKRSDGPSAADGFVPQTLLYVKGLAGFGKSVMMALTIRRLKLRLRGEIPINESTSFIVKPKDQAWLETQRATATKQDNKPLVLFWFFKKGLDATQRKEQATSSLLAQIFDERNIETNQEVERFVQAIQSLERLQPQKKNCSNDKEGDQAERDQVKKKEGEEAERNFSRLLSNLSKIELIAKIIMKTVYIVVDGLDECLNYDTSDLVPELIRLSRSKEVNIKVLLSSRTDIGMERHFWKNSEAEKQLAAIDLEHDDSTDDLEYAARLSFFHERTYEETTMLTVTELTNSRDMVEYLNMSLRHVMKQRMPRAYHPDKGGKVSLRLKSGRLRNEIEALVQKIRSKSKGMFTYCAMVITSLEQPSELSLAERLGDLPTGMNELYSQQLASLTDAERNLVMLALRRIMYSPSVVNTIEIAEQFKKIYLKEGEVEDGVSGDDYNDCGDESPESSINGDDIDVAPNHGQSEQSEINTEDALEHPKDASEKSFREEQFERAMQNPEIFATVNHLSVAGRDFFKFLNDKRNINVIHTTVREWFERETREAAKKDYSIRDLFRVREDKEKGDMVLRLRIPKRYAQADFEDEKHTELDILIYLLQVLTNQKFQQAYLPNFPDEDEAILEPRENEPWRGEIVHWTHHMRRVGELWPPEERTTKKWHTMREYLRKLLQPEIFKRWALQYGLQTGVDLSMIRGYAVASRPAITGSVFGLEVLIDFLLKAEDLQHEITYITPAKHTILHYPAIFSFPELVLEVIKRGVAINGHCTCSADNTAFMTCLREVGFFDLHAESLDTEGQDKRDKLIQSLKYMIENGADLNMPLTKAPQLPLQRIIAIGDSSLFELALSRVDTMVVDLELRDDNQRTALHTVLSKRCKLPNNLQLAFAKKLLQKGANPNAEDKHSRTPLYKAVSAKNLDAVRLLLDYGHNVDFMVNDDDVHGETALTKIATEASTPEDLKIIDFLVEKGANLQYLSTWSGRNALCTAIYYEKWAAVDSLLKKHKKVYGEVYTGLSQKDADGETILHRAVSDENGRDMIDHILGALTPLESNTLLEEKGGIQQMTPFHKAIDSGYLNHAAYLLDFGASPFAADSKSMAAGSRFLQQFVSSETFPQPDTPLFIAHRKLFRAFAFAPNCRGYDQIFDGSSKVLESYLNLELDPLVPLEDGWTALDFAYAFGKQSTMQGRVANYDHMISNRLQEWRSIFKPLQQWGVQMSHAGAEISFDGLTCSVRVCQDGTEEQSEVNAMEKKIARIHTNKPIAPYDENFYFEVQISVDEENGGKFEIGLTRDPYITDFLPDSENEMRHQFSEASNSDIFGCGYHQKEGVIFWTVNGIVVKSSREGIRGKLYPIFAGLGIFVVKANFAGPFQWHRYHNAEELDVDSQ</sequence>
<dbReference type="PANTHER" id="PTHR10039">
    <property type="entry name" value="AMELOGENIN"/>
    <property type="match status" value="1"/>
</dbReference>
<evidence type="ECO:0000256" key="2">
    <source>
        <dbReference type="PROSITE-ProRule" id="PRU00023"/>
    </source>
</evidence>
<gene>
    <name evidence="5" type="ORF">TWF970_001638</name>
</gene>
<dbReference type="EMBL" id="JAABOJ010000013">
    <property type="protein sequence ID" value="KAF3282224.1"/>
    <property type="molecule type" value="Genomic_DNA"/>
</dbReference>